<keyword evidence="1" id="KW-0812">Transmembrane</keyword>
<evidence type="ECO:0000313" key="4">
    <source>
        <dbReference type="Proteomes" id="UP000179467"/>
    </source>
</evidence>
<dbReference type="Proteomes" id="UP000179467">
    <property type="component" value="Unassembled WGS sequence"/>
</dbReference>
<dbReference type="OrthoDB" id="9811070at2"/>
<evidence type="ECO:0000259" key="2">
    <source>
        <dbReference type="PROSITE" id="PS50076"/>
    </source>
</evidence>
<dbReference type="PROSITE" id="PS50076">
    <property type="entry name" value="DNAJ_2"/>
    <property type="match status" value="1"/>
</dbReference>
<dbReference type="Gene3D" id="1.10.287.110">
    <property type="entry name" value="DnaJ domain"/>
    <property type="match status" value="1"/>
</dbReference>
<accession>A0A1S1H887</accession>
<keyword evidence="1" id="KW-1133">Transmembrane helix</keyword>
<dbReference type="EMBL" id="MIPT01000001">
    <property type="protein sequence ID" value="OHT18307.1"/>
    <property type="molecule type" value="Genomic_DNA"/>
</dbReference>
<feature type="transmembrane region" description="Helical" evidence="1">
    <location>
        <begin position="31"/>
        <end position="61"/>
    </location>
</feature>
<feature type="domain" description="J" evidence="2">
    <location>
        <begin position="79"/>
        <end position="139"/>
    </location>
</feature>
<dbReference type="SMART" id="SM00271">
    <property type="entry name" value="DnaJ"/>
    <property type="match status" value="1"/>
</dbReference>
<protein>
    <recommendedName>
        <fullName evidence="2">J domain-containing protein</fullName>
    </recommendedName>
</protein>
<evidence type="ECO:0000313" key="3">
    <source>
        <dbReference type="EMBL" id="OHT18307.1"/>
    </source>
</evidence>
<evidence type="ECO:0000256" key="1">
    <source>
        <dbReference type="SAM" id="Phobius"/>
    </source>
</evidence>
<dbReference type="AlphaFoldDB" id="A0A1S1H887"/>
<proteinExistence type="predicted"/>
<dbReference type="InterPro" id="IPR036869">
    <property type="entry name" value="J_dom_sf"/>
</dbReference>
<dbReference type="InterPro" id="IPR001623">
    <property type="entry name" value="DnaJ_domain"/>
</dbReference>
<sequence>MAWIAIAALALIAWAWKKGRLRAPTPAEAIAILLGIAGAASAAKGKPIIGIPLLIGAAMMLNRARRIQDRALPAMSIEEARAVLDVPADADADTIRAEHRRLIRRVHPDAGGSAALTRRVNLARDTLLGAIEQRERYRR</sequence>
<organism evidence="3 4">
    <name type="scientific">Edaphosphingomonas haloaromaticamans</name>
    <dbReference type="NCBI Taxonomy" id="653954"/>
    <lineage>
        <taxon>Bacteria</taxon>
        <taxon>Pseudomonadati</taxon>
        <taxon>Pseudomonadota</taxon>
        <taxon>Alphaproteobacteria</taxon>
        <taxon>Sphingomonadales</taxon>
        <taxon>Rhizorhabdaceae</taxon>
        <taxon>Edaphosphingomonas</taxon>
    </lineage>
</organism>
<gene>
    <name evidence="3" type="ORF">BHE75_00278</name>
</gene>
<comment type="caution">
    <text evidence="3">The sequence shown here is derived from an EMBL/GenBank/DDBJ whole genome shotgun (WGS) entry which is preliminary data.</text>
</comment>
<name>A0A1S1H887_9SPHN</name>
<keyword evidence="4" id="KW-1185">Reference proteome</keyword>
<dbReference type="RefSeq" id="WP_070931888.1">
    <property type="nucleotide sequence ID" value="NZ_MIPT01000001.1"/>
</dbReference>
<dbReference type="SUPFAM" id="SSF46565">
    <property type="entry name" value="Chaperone J-domain"/>
    <property type="match status" value="1"/>
</dbReference>
<reference evidence="3 4" key="1">
    <citation type="submission" date="2016-09" db="EMBL/GenBank/DDBJ databases">
        <title>Metabolic pathway, cell adaptation mechanisms and a novel monoxygenase revealed through proteogenomic-transcription analysis of a Sphingomonas haloaromaticamans strain degrading the fungicide ortho-phenylphenol.</title>
        <authorList>
            <person name="Perruchon C."/>
            <person name="Papadopoulou E.S."/>
            <person name="Rousidou C."/>
            <person name="Vasileiadis S."/>
            <person name="Tanou G."/>
            <person name="Amoutzias G."/>
            <person name="Molassiotis A."/>
            <person name="Karpouzas D.G."/>
        </authorList>
    </citation>
    <scope>NUCLEOTIDE SEQUENCE [LARGE SCALE GENOMIC DNA]</scope>
    <source>
        <strain evidence="3 4">P3</strain>
    </source>
</reference>
<dbReference type="CDD" id="cd06257">
    <property type="entry name" value="DnaJ"/>
    <property type="match status" value="1"/>
</dbReference>
<keyword evidence="1" id="KW-0472">Membrane</keyword>